<feature type="region of interest" description="Disordered" evidence="3">
    <location>
        <begin position="349"/>
        <end position="380"/>
    </location>
</feature>
<dbReference type="InterPro" id="IPR008978">
    <property type="entry name" value="HSP20-like_chaperone"/>
</dbReference>
<dbReference type="PROSITE" id="PS01031">
    <property type="entry name" value="SHSP"/>
    <property type="match status" value="1"/>
</dbReference>
<evidence type="ECO:0000313" key="5">
    <source>
        <dbReference type="EMBL" id="KAF5829660.1"/>
    </source>
</evidence>
<dbReference type="SUPFAM" id="SSF53474">
    <property type="entry name" value="alpha/beta-Hydrolases"/>
    <property type="match status" value="1"/>
</dbReference>
<feature type="domain" description="SHSP" evidence="4">
    <location>
        <begin position="447"/>
        <end position="566"/>
    </location>
</feature>
<dbReference type="InterPro" id="IPR029058">
    <property type="entry name" value="AB_hydrolase_fold"/>
</dbReference>
<evidence type="ECO:0000256" key="3">
    <source>
        <dbReference type="SAM" id="MobiDB-lite"/>
    </source>
</evidence>
<dbReference type="CDD" id="cd06464">
    <property type="entry name" value="ACD_sHsps-like"/>
    <property type="match status" value="1"/>
</dbReference>
<evidence type="ECO:0000313" key="6">
    <source>
        <dbReference type="Proteomes" id="UP000815325"/>
    </source>
</evidence>
<dbReference type="SUPFAM" id="SSF49764">
    <property type="entry name" value="HSP20-like chaperones"/>
    <property type="match status" value="1"/>
</dbReference>
<evidence type="ECO:0000256" key="2">
    <source>
        <dbReference type="RuleBase" id="RU003616"/>
    </source>
</evidence>
<dbReference type="Gene3D" id="3.40.50.1820">
    <property type="entry name" value="alpha/beta hydrolase"/>
    <property type="match status" value="1"/>
</dbReference>
<dbReference type="Pfam" id="PF07224">
    <property type="entry name" value="Chlorophyllase"/>
    <property type="match status" value="1"/>
</dbReference>
<dbReference type="InterPro" id="IPR017395">
    <property type="entry name" value="Chlorophyllase-like"/>
</dbReference>
<accession>A0ABQ7G4Y5</accession>
<keyword evidence="6" id="KW-1185">Reference proteome</keyword>
<dbReference type="PANTHER" id="PTHR33428:SF14">
    <property type="entry name" value="CARBOXYLESTERASE TYPE B DOMAIN-CONTAINING PROTEIN"/>
    <property type="match status" value="1"/>
</dbReference>
<evidence type="ECO:0000259" key="4">
    <source>
        <dbReference type="PROSITE" id="PS01031"/>
    </source>
</evidence>
<protein>
    <recommendedName>
        <fullName evidence="4">SHSP domain-containing protein</fullName>
    </recommendedName>
</protein>
<reference evidence="5" key="1">
    <citation type="submission" date="2017-08" db="EMBL/GenBank/DDBJ databases">
        <authorList>
            <person name="Polle J.E."/>
            <person name="Barry K."/>
            <person name="Cushman J."/>
            <person name="Schmutz J."/>
            <person name="Tran D."/>
            <person name="Hathwaick L.T."/>
            <person name="Yim W.C."/>
            <person name="Jenkins J."/>
            <person name="Mckie-Krisberg Z.M."/>
            <person name="Prochnik S."/>
            <person name="Lindquist E."/>
            <person name="Dockter R.B."/>
            <person name="Adam C."/>
            <person name="Molina H."/>
            <person name="Bunkerborg J."/>
            <person name="Jin E."/>
            <person name="Buchheim M."/>
            <person name="Magnuson J."/>
        </authorList>
    </citation>
    <scope>NUCLEOTIDE SEQUENCE</scope>
    <source>
        <strain evidence="5">CCAP 19/18</strain>
    </source>
</reference>
<dbReference type="Proteomes" id="UP000815325">
    <property type="component" value="Unassembled WGS sequence"/>
</dbReference>
<dbReference type="InterPro" id="IPR002068">
    <property type="entry name" value="A-crystallin/Hsp20_dom"/>
</dbReference>
<organism evidence="5 6">
    <name type="scientific">Dunaliella salina</name>
    <name type="common">Green alga</name>
    <name type="synonym">Protococcus salinus</name>
    <dbReference type="NCBI Taxonomy" id="3046"/>
    <lineage>
        <taxon>Eukaryota</taxon>
        <taxon>Viridiplantae</taxon>
        <taxon>Chlorophyta</taxon>
        <taxon>core chlorophytes</taxon>
        <taxon>Chlorophyceae</taxon>
        <taxon>CS clade</taxon>
        <taxon>Chlamydomonadales</taxon>
        <taxon>Dunaliellaceae</taxon>
        <taxon>Dunaliella</taxon>
    </lineage>
</organism>
<evidence type="ECO:0000256" key="1">
    <source>
        <dbReference type="PROSITE-ProRule" id="PRU00285"/>
    </source>
</evidence>
<dbReference type="EMBL" id="MU070129">
    <property type="protein sequence ID" value="KAF5829660.1"/>
    <property type="molecule type" value="Genomic_DNA"/>
</dbReference>
<sequence>MQLQGVFPSTPRFGRQQLRTQRKLAQARSSVLARASSANPYQVPGRFGQKELPPITDLRVGGNDELPIFARIQPTLPATPGLRDIPLVVMSSGFLLPSSAYTSYANHLASHGFAVIRYDVSEVMDDVGATSALGTVIDAALRENSIGSIVDPKFIVLFGHSRGAKLSCMLAEREDRVRGMVLLDPVDNTAMTPAGEGFPSSLPSLKQATEMRSLPVLVVGAAMNGDLIPAEGNYKKFNDACMGPFWEVDLLGAGHLSFLDKRDEADMFTLMAAMMGQPPSTPEASVSAVSKVAATAWLREVVLPYAARSTSASQPPPPKDLERMLYDSIVNINLPDGEAPRRSDIRGLERQTAQGSSNVGGATESVGRNVSQGEGTRQVQNIGLQQEGTREMRASPAMRLGRMSNTMKEMRREMDSMMSSFGMRQPLSFPFPSALSEPWAPDEDLTPNVIRRTIPVSMEEKDKSYVFTAEVPGLTPQDVKVTVDTETRMLTISGQRQEEMTPEEQKGGAIQRSSVSFVRSFRLPGDVDLQSEKSAASASVKNGILKLEMPKTVDAQSTTTKEIPVM</sequence>
<proteinExistence type="inferred from homology"/>
<comment type="similarity">
    <text evidence="1 2">Belongs to the small heat shock protein (HSP20) family.</text>
</comment>
<name>A0ABQ7G4Y5_DUNSA</name>
<feature type="compositionally biased region" description="Polar residues" evidence="3">
    <location>
        <begin position="351"/>
        <end position="380"/>
    </location>
</feature>
<dbReference type="PANTHER" id="PTHR33428">
    <property type="entry name" value="CHLOROPHYLLASE-2, CHLOROPLASTIC"/>
    <property type="match status" value="1"/>
</dbReference>
<comment type="caution">
    <text evidence="5">The sequence shown here is derived from an EMBL/GenBank/DDBJ whole genome shotgun (WGS) entry which is preliminary data.</text>
</comment>
<dbReference type="Pfam" id="PF00011">
    <property type="entry name" value="HSP20"/>
    <property type="match status" value="1"/>
</dbReference>
<gene>
    <name evidence="5" type="ORF">DUNSADRAFT_15685</name>
</gene>
<dbReference type="Gene3D" id="2.60.40.790">
    <property type="match status" value="1"/>
</dbReference>